<dbReference type="InterPro" id="IPR004398">
    <property type="entry name" value="RNA_MeTrfase_RsmD"/>
</dbReference>
<dbReference type="Pfam" id="PF03602">
    <property type="entry name" value="Cons_hypoth95"/>
    <property type="match status" value="1"/>
</dbReference>
<dbReference type="PANTHER" id="PTHR43542">
    <property type="entry name" value="METHYLTRANSFERASE"/>
    <property type="match status" value="1"/>
</dbReference>
<evidence type="ECO:0000256" key="2">
    <source>
        <dbReference type="ARBA" id="ARBA00022679"/>
    </source>
</evidence>
<evidence type="ECO:0000313" key="4">
    <source>
        <dbReference type="Proteomes" id="UP000238308"/>
    </source>
</evidence>
<reference evidence="3 4" key="1">
    <citation type="submission" date="2018-03" db="EMBL/GenBank/DDBJ databases">
        <title>Genomic Encyclopedia of Type Strains, Phase III (KMG-III): the genomes of soil and plant-associated and newly described type strains.</title>
        <authorList>
            <person name="Whitman W."/>
        </authorList>
    </citation>
    <scope>NUCLEOTIDE SEQUENCE [LARGE SCALE GENOMIC DNA]</scope>
    <source>
        <strain evidence="3 4">MWH-P2sevCIIIb</strain>
    </source>
</reference>
<proteinExistence type="predicted"/>
<keyword evidence="1 3" id="KW-0489">Methyltransferase</keyword>
<name>A0A2T0XG83_9BURK</name>
<dbReference type="Proteomes" id="UP000238308">
    <property type="component" value="Unassembled WGS sequence"/>
</dbReference>
<dbReference type="PIRSF" id="PIRSF004553">
    <property type="entry name" value="CHP00095"/>
    <property type="match status" value="1"/>
</dbReference>
<dbReference type="AlphaFoldDB" id="A0A2T0XG83"/>
<gene>
    <name evidence="3" type="ORF">BCM14_1640</name>
</gene>
<organism evidence="3 4">
    <name type="scientific">Jezberella montanilacus</name>
    <dbReference type="NCBI Taxonomy" id="323426"/>
    <lineage>
        <taxon>Bacteria</taxon>
        <taxon>Pseudomonadati</taxon>
        <taxon>Pseudomonadota</taxon>
        <taxon>Betaproteobacteria</taxon>
        <taxon>Burkholderiales</taxon>
        <taxon>Alcaligenaceae</taxon>
        <taxon>Jezberella</taxon>
    </lineage>
</organism>
<dbReference type="NCBIfam" id="TIGR00095">
    <property type="entry name" value="16S rRNA (guanine(966)-N(2))-methyltransferase RsmD"/>
    <property type="match status" value="1"/>
</dbReference>
<protein>
    <submittedName>
        <fullName evidence="3">16S rRNA (Guanine(966)-N(2))-methyltransferase RsmD</fullName>
    </submittedName>
</protein>
<evidence type="ECO:0000313" key="3">
    <source>
        <dbReference type="EMBL" id="PRY97927.1"/>
    </source>
</evidence>
<dbReference type="SUPFAM" id="SSF53335">
    <property type="entry name" value="S-adenosyl-L-methionine-dependent methyltransferases"/>
    <property type="match status" value="1"/>
</dbReference>
<dbReference type="InterPro" id="IPR029063">
    <property type="entry name" value="SAM-dependent_MTases_sf"/>
</dbReference>
<keyword evidence="2 3" id="KW-0808">Transferase</keyword>
<dbReference type="PANTHER" id="PTHR43542:SF1">
    <property type="entry name" value="METHYLTRANSFERASE"/>
    <property type="match status" value="1"/>
</dbReference>
<keyword evidence="4" id="KW-1185">Reference proteome</keyword>
<comment type="caution">
    <text evidence="3">The sequence shown here is derived from an EMBL/GenBank/DDBJ whole genome shotgun (WGS) entry which is preliminary data.</text>
</comment>
<dbReference type="GO" id="GO:0031167">
    <property type="term" value="P:rRNA methylation"/>
    <property type="evidence" value="ECO:0007669"/>
    <property type="project" value="InterPro"/>
</dbReference>
<evidence type="ECO:0000256" key="1">
    <source>
        <dbReference type="ARBA" id="ARBA00022603"/>
    </source>
</evidence>
<accession>A0A2T0XG83</accession>
<dbReference type="OrthoDB" id="9803017at2"/>
<dbReference type="EMBL" id="PVTV01000013">
    <property type="protein sequence ID" value="PRY97927.1"/>
    <property type="molecule type" value="Genomic_DNA"/>
</dbReference>
<dbReference type="RefSeq" id="WP_106227504.1">
    <property type="nucleotide sequence ID" value="NZ_PVTV01000013.1"/>
</dbReference>
<dbReference type="CDD" id="cd02440">
    <property type="entry name" value="AdoMet_MTases"/>
    <property type="match status" value="1"/>
</dbReference>
<dbReference type="Gene3D" id="3.40.50.150">
    <property type="entry name" value="Vaccinia Virus protein VP39"/>
    <property type="match status" value="1"/>
</dbReference>
<sequence>MGKKYIRIVAGQYRRAQIEVIEATGLRPTPDRVRETLFNWLTHFWGGEFDDKQVLDLFAGSGALGFEAASRGVRQVQIVEQDRQALAALRTLKTKLNATQVDIYAGDALAYVQKATHPDFDLVLLDPPFSGEWLEKLWPQLPKLLATDALVYVESGKPLEIPDNFKILRQDRAGVVHYSLIQFVALQK</sequence>
<dbReference type="GO" id="GO:0008168">
    <property type="term" value="F:methyltransferase activity"/>
    <property type="evidence" value="ECO:0007669"/>
    <property type="project" value="UniProtKB-KW"/>
</dbReference>